<keyword evidence="2" id="KW-0539">Nucleus</keyword>
<sequence length="145" mass="16354">MAFPTRKFGVSLRPLSHPFRFRPQRPAQAEPVMDGGDWRAHVPPDARQRIVNYIMDTLKRVDPVSGPEQLHQLRNLAERFEEKHYSAATSTYDYLRRLAAKLLTLEGLAKTNSAAQSKNSSDGNRSSDDQKFSAVKESLRSSNGL</sequence>
<evidence type="ECO:0000259" key="4">
    <source>
        <dbReference type="Pfam" id="PF16987"/>
    </source>
</evidence>
<comment type="caution">
    <text evidence="5">The sequence shown here is derived from an EMBL/GenBank/DDBJ whole genome shotgun (WGS) entry which is preliminary data.</text>
</comment>
<dbReference type="InterPro" id="IPR044661">
    <property type="entry name" value="MED15a/b/c-like"/>
</dbReference>
<evidence type="ECO:0000256" key="2">
    <source>
        <dbReference type="ARBA" id="ARBA00023242"/>
    </source>
</evidence>
<evidence type="ECO:0000256" key="1">
    <source>
        <dbReference type="ARBA" id="ARBA00004123"/>
    </source>
</evidence>
<dbReference type="AlphaFoldDB" id="A0AA39DHL2"/>
<evidence type="ECO:0000313" key="5">
    <source>
        <dbReference type="EMBL" id="KAJ9685193.1"/>
    </source>
</evidence>
<dbReference type="GO" id="GO:0031490">
    <property type="term" value="F:chromatin DNA binding"/>
    <property type="evidence" value="ECO:0007669"/>
    <property type="project" value="InterPro"/>
</dbReference>
<organism evidence="5 6">
    <name type="scientific">Vitis rotundifolia</name>
    <name type="common">Muscadine grape</name>
    <dbReference type="NCBI Taxonomy" id="103349"/>
    <lineage>
        <taxon>Eukaryota</taxon>
        <taxon>Viridiplantae</taxon>
        <taxon>Streptophyta</taxon>
        <taxon>Embryophyta</taxon>
        <taxon>Tracheophyta</taxon>
        <taxon>Spermatophyta</taxon>
        <taxon>Magnoliopsida</taxon>
        <taxon>eudicotyledons</taxon>
        <taxon>Gunneridae</taxon>
        <taxon>Pentapetalae</taxon>
        <taxon>rosids</taxon>
        <taxon>Vitales</taxon>
        <taxon>Vitaceae</taxon>
        <taxon>Viteae</taxon>
        <taxon>Vitis</taxon>
    </lineage>
</organism>
<dbReference type="PANTHER" id="PTHR33137">
    <property type="entry name" value="MEDIATOR OF RNA POLYMERASE II TRANSCRIPTION SUBUNIT 15A-RELATED"/>
    <property type="match status" value="1"/>
</dbReference>
<dbReference type="InterPro" id="IPR036529">
    <property type="entry name" value="KIX_dom_sf"/>
</dbReference>
<feature type="domain" description="Mediator complex subunit 15 KIX" evidence="4">
    <location>
        <begin position="36"/>
        <end position="114"/>
    </location>
</feature>
<keyword evidence="6" id="KW-1185">Reference proteome</keyword>
<accession>A0AA39DHL2</accession>
<dbReference type="Gene3D" id="1.10.246.20">
    <property type="entry name" value="Coactivator CBP, KIX domain"/>
    <property type="match status" value="1"/>
</dbReference>
<reference evidence="5 6" key="1">
    <citation type="journal article" date="2023" name="BMC Biotechnol.">
        <title>Vitis rotundifolia cv Carlos genome sequencing.</title>
        <authorList>
            <person name="Huff M."/>
            <person name="Hulse-Kemp A."/>
            <person name="Scheffler B."/>
            <person name="Youngblood R."/>
            <person name="Simpson S."/>
            <person name="Babiker E."/>
            <person name="Staton M."/>
        </authorList>
    </citation>
    <scope>NUCLEOTIDE SEQUENCE [LARGE SCALE GENOMIC DNA]</scope>
    <source>
        <tissue evidence="5">Leaf</tissue>
    </source>
</reference>
<feature type="region of interest" description="Disordered" evidence="3">
    <location>
        <begin position="112"/>
        <end position="145"/>
    </location>
</feature>
<dbReference type="InterPro" id="IPR036546">
    <property type="entry name" value="MED15_KIX"/>
</dbReference>
<evidence type="ECO:0000256" key="3">
    <source>
        <dbReference type="SAM" id="MobiDB-lite"/>
    </source>
</evidence>
<gene>
    <name evidence="5" type="ORF">PVL29_017286</name>
</gene>
<dbReference type="EMBL" id="JARBHA010000013">
    <property type="protein sequence ID" value="KAJ9685193.1"/>
    <property type="molecule type" value="Genomic_DNA"/>
</dbReference>
<name>A0AA39DHL2_VITRO</name>
<comment type="subcellular location">
    <subcellularLocation>
        <location evidence="1">Nucleus</location>
    </subcellularLocation>
</comment>
<dbReference type="Proteomes" id="UP001168098">
    <property type="component" value="Unassembled WGS sequence"/>
</dbReference>
<dbReference type="GO" id="GO:0005634">
    <property type="term" value="C:nucleus"/>
    <property type="evidence" value="ECO:0007669"/>
    <property type="project" value="UniProtKB-SubCell"/>
</dbReference>
<dbReference type="FunFam" id="1.10.246.20:FF:000003">
    <property type="entry name" value="Mediator of RNA polymerase II transcription subunit 15a"/>
    <property type="match status" value="1"/>
</dbReference>
<protein>
    <recommendedName>
        <fullName evidence="4">Mediator complex subunit 15 KIX domain-containing protein</fullName>
    </recommendedName>
</protein>
<proteinExistence type="predicted"/>
<dbReference type="GO" id="GO:0003713">
    <property type="term" value="F:transcription coactivator activity"/>
    <property type="evidence" value="ECO:0007669"/>
    <property type="project" value="InterPro"/>
</dbReference>
<dbReference type="SUPFAM" id="SSF47040">
    <property type="entry name" value="Kix domain of CBP (creb binding protein)"/>
    <property type="match status" value="1"/>
</dbReference>
<evidence type="ECO:0000313" key="6">
    <source>
        <dbReference type="Proteomes" id="UP001168098"/>
    </source>
</evidence>
<dbReference type="Pfam" id="PF16987">
    <property type="entry name" value="KIX_2"/>
    <property type="match status" value="1"/>
</dbReference>
<feature type="compositionally biased region" description="Polar residues" evidence="3">
    <location>
        <begin position="112"/>
        <end position="124"/>
    </location>
</feature>
<dbReference type="PANTHER" id="PTHR33137:SF4">
    <property type="entry name" value="MEDIATOR OF RNA POLYMERASE II TRANSCRIPTION SUBUNIT 15A-RELATED"/>
    <property type="match status" value="1"/>
</dbReference>